<name>A0A420IPH8_9PEZI</name>
<evidence type="ECO:0000313" key="2">
    <source>
        <dbReference type="Proteomes" id="UP000285326"/>
    </source>
</evidence>
<evidence type="ECO:0000313" key="1">
    <source>
        <dbReference type="EMBL" id="RKF76417.1"/>
    </source>
</evidence>
<sequence>MHLRKKENRFNELKYANVQIPPENFEGIEPELCYDIRSSFPENLMLKQRRNEDSDESDNSKFLVNSWGGAADLIQVPVPPL</sequence>
<gene>
    <name evidence="1" type="ORF">GcM1_227049</name>
</gene>
<dbReference type="EMBL" id="MCBS01022738">
    <property type="protein sequence ID" value="RKF76417.1"/>
    <property type="molecule type" value="Genomic_DNA"/>
</dbReference>
<proteinExistence type="predicted"/>
<comment type="caution">
    <text evidence="1">The sequence shown here is derived from an EMBL/GenBank/DDBJ whole genome shotgun (WGS) entry which is preliminary data.</text>
</comment>
<reference evidence="1 2" key="1">
    <citation type="journal article" date="2018" name="BMC Genomics">
        <title>Comparative genome analyses reveal sequence features reflecting distinct modes of host-adaptation between dicot and monocot powdery mildew.</title>
        <authorList>
            <person name="Wu Y."/>
            <person name="Ma X."/>
            <person name="Pan Z."/>
            <person name="Kale S.D."/>
            <person name="Song Y."/>
            <person name="King H."/>
            <person name="Zhang Q."/>
            <person name="Presley C."/>
            <person name="Deng X."/>
            <person name="Wei C.I."/>
            <person name="Xiao S."/>
        </authorList>
    </citation>
    <scope>NUCLEOTIDE SEQUENCE [LARGE SCALE GENOMIC DNA]</scope>
    <source>
        <strain evidence="1">UMSG1</strain>
    </source>
</reference>
<dbReference type="Proteomes" id="UP000285326">
    <property type="component" value="Unassembled WGS sequence"/>
</dbReference>
<dbReference type="AlphaFoldDB" id="A0A420IPH8"/>
<accession>A0A420IPH8</accession>
<organism evidence="1 2">
    <name type="scientific">Golovinomyces cichoracearum</name>
    <dbReference type="NCBI Taxonomy" id="62708"/>
    <lineage>
        <taxon>Eukaryota</taxon>
        <taxon>Fungi</taxon>
        <taxon>Dikarya</taxon>
        <taxon>Ascomycota</taxon>
        <taxon>Pezizomycotina</taxon>
        <taxon>Leotiomycetes</taxon>
        <taxon>Erysiphales</taxon>
        <taxon>Erysiphaceae</taxon>
        <taxon>Golovinomyces</taxon>
    </lineage>
</organism>
<protein>
    <submittedName>
        <fullName evidence="1">Uncharacterized protein</fullName>
    </submittedName>
</protein>